<gene>
    <name evidence="2" type="ORF">K470DRAFT_258073</name>
</gene>
<accession>A0A6A7BY67</accession>
<feature type="compositionally biased region" description="Polar residues" evidence="1">
    <location>
        <begin position="33"/>
        <end position="51"/>
    </location>
</feature>
<feature type="compositionally biased region" description="Polar residues" evidence="1">
    <location>
        <begin position="81"/>
        <end position="102"/>
    </location>
</feature>
<evidence type="ECO:0000256" key="1">
    <source>
        <dbReference type="SAM" id="MobiDB-lite"/>
    </source>
</evidence>
<dbReference type="EMBL" id="MU005983">
    <property type="protein sequence ID" value="KAF2860316.1"/>
    <property type="molecule type" value="Genomic_DNA"/>
</dbReference>
<feature type="compositionally biased region" description="Basic and acidic residues" evidence="1">
    <location>
        <begin position="1"/>
        <end position="11"/>
    </location>
</feature>
<dbReference type="Proteomes" id="UP000799421">
    <property type="component" value="Unassembled WGS sequence"/>
</dbReference>
<dbReference type="AlphaFoldDB" id="A0A6A7BY67"/>
<reference evidence="2" key="1">
    <citation type="journal article" date="2020" name="Stud. Mycol.">
        <title>101 Dothideomycetes genomes: a test case for predicting lifestyles and emergence of pathogens.</title>
        <authorList>
            <person name="Haridas S."/>
            <person name="Albert R."/>
            <person name="Binder M."/>
            <person name="Bloem J."/>
            <person name="Labutti K."/>
            <person name="Salamov A."/>
            <person name="Andreopoulos B."/>
            <person name="Baker S."/>
            <person name="Barry K."/>
            <person name="Bills G."/>
            <person name="Bluhm B."/>
            <person name="Cannon C."/>
            <person name="Castanera R."/>
            <person name="Culley D."/>
            <person name="Daum C."/>
            <person name="Ezra D."/>
            <person name="Gonzalez J."/>
            <person name="Henrissat B."/>
            <person name="Kuo A."/>
            <person name="Liang C."/>
            <person name="Lipzen A."/>
            <person name="Lutzoni F."/>
            <person name="Magnuson J."/>
            <person name="Mondo S."/>
            <person name="Nolan M."/>
            <person name="Ohm R."/>
            <person name="Pangilinan J."/>
            <person name="Park H.-J."/>
            <person name="Ramirez L."/>
            <person name="Alfaro M."/>
            <person name="Sun H."/>
            <person name="Tritt A."/>
            <person name="Yoshinaga Y."/>
            <person name="Zwiers L.-H."/>
            <person name="Turgeon B."/>
            <person name="Goodwin S."/>
            <person name="Spatafora J."/>
            <person name="Crous P."/>
            <person name="Grigoriev I."/>
        </authorList>
    </citation>
    <scope>NUCLEOTIDE SEQUENCE</scope>
    <source>
        <strain evidence="2">CBS 480.64</strain>
    </source>
</reference>
<organism evidence="2 3">
    <name type="scientific">Piedraia hortae CBS 480.64</name>
    <dbReference type="NCBI Taxonomy" id="1314780"/>
    <lineage>
        <taxon>Eukaryota</taxon>
        <taxon>Fungi</taxon>
        <taxon>Dikarya</taxon>
        <taxon>Ascomycota</taxon>
        <taxon>Pezizomycotina</taxon>
        <taxon>Dothideomycetes</taxon>
        <taxon>Dothideomycetidae</taxon>
        <taxon>Capnodiales</taxon>
        <taxon>Piedraiaceae</taxon>
        <taxon>Piedraia</taxon>
    </lineage>
</organism>
<protein>
    <submittedName>
        <fullName evidence="2">Uncharacterized protein</fullName>
    </submittedName>
</protein>
<name>A0A6A7BY67_9PEZI</name>
<feature type="region of interest" description="Disordered" evidence="1">
    <location>
        <begin position="1"/>
        <end position="115"/>
    </location>
</feature>
<sequence length="136" mass="14434">MQPSVTKRDVMGSDCGSSSSASSTVASQHGSLDASSLSTSKRPSADNTYLTQPMMKQEDDGEEQIPSTRPLGHSQKWDAQDSGNSGLDRTGSGYQQDSSTLGNREDEYVAADPTRSTLSKVATDKVGDGDPARCLW</sequence>
<evidence type="ECO:0000313" key="2">
    <source>
        <dbReference type="EMBL" id="KAF2860316.1"/>
    </source>
</evidence>
<proteinExistence type="predicted"/>
<keyword evidence="3" id="KW-1185">Reference proteome</keyword>
<feature type="compositionally biased region" description="Low complexity" evidence="1">
    <location>
        <begin position="12"/>
        <end position="31"/>
    </location>
</feature>
<evidence type="ECO:0000313" key="3">
    <source>
        <dbReference type="Proteomes" id="UP000799421"/>
    </source>
</evidence>